<organism evidence="2">
    <name type="scientific">uncultured Thermoleophilia bacterium</name>
    <dbReference type="NCBI Taxonomy" id="1497501"/>
    <lineage>
        <taxon>Bacteria</taxon>
        <taxon>Bacillati</taxon>
        <taxon>Actinomycetota</taxon>
        <taxon>Thermoleophilia</taxon>
        <taxon>environmental samples</taxon>
    </lineage>
</organism>
<feature type="region of interest" description="Disordered" evidence="1">
    <location>
        <begin position="1"/>
        <end position="93"/>
    </location>
</feature>
<dbReference type="EMBL" id="CADCWC010000355">
    <property type="protein sequence ID" value="CAA9546685.1"/>
    <property type="molecule type" value="Genomic_DNA"/>
</dbReference>
<feature type="non-terminal residue" evidence="2">
    <location>
        <position position="1"/>
    </location>
</feature>
<protein>
    <submittedName>
        <fullName evidence="2">Uncharacterized protein</fullName>
    </submittedName>
</protein>
<sequence>ERSRTRPPDRRDRRSVRLRIPVGPPRPTVVVGRRARRGRRHGGCDRARAGGRRVAPAGGRRAVPSRRRADRGRHRLARSPRRPPSRRPARRSL</sequence>
<feature type="compositionally biased region" description="Basic residues" evidence="1">
    <location>
        <begin position="63"/>
        <end position="93"/>
    </location>
</feature>
<reference evidence="2" key="1">
    <citation type="submission" date="2020-02" db="EMBL/GenBank/DDBJ databases">
        <authorList>
            <person name="Meier V. D."/>
        </authorList>
    </citation>
    <scope>NUCLEOTIDE SEQUENCE</scope>
    <source>
        <strain evidence="2">AVDCRST_MAG79</strain>
    </source>
</reference>
<feature type="non-terminal residue" evidence="2">
    <location>
        <position position="93"/>
    </location>
</feature>
<feature type="compositionally biased region" description="Basic and acidic residues" evidence="1">
    <location>
        <begin position="1"/>
        <end position="12"/>
    </location>
</feature>
<dbReference type="AlphaFoldDB" id="A0A6J4UF88"/>
<evidence type="ECO:0000313" key="2">
    <source>
        <dbReference type="EMBL" id="CAA9546685.1"/>
    </source>
</evidence>
<gene>
    <name evidence="2" type="ORF">AVDCRST_MAG79-2362</name>
</gene>
<accession>A0A6J4UF88</accession>
<feature type="compositionally biased region" description="Low complexity" evidence="1">
    <location>
        <begin position="52"/>
        <end position="62"/>
    </location>
</feature>
<proteinExistence type="predicted"/>
<evidence type="ECO:0000256" key="1">
    <source>
        <dbReference type="SAM" id="MobiDB-lite"/>
    </source>
</evidence>
<name>A0A6J4UF88_9ACTN</name>